<evidence type="ECO:0000256" key="2">
    <source>
        <dbReference type="ARBA" id="ARBA00023056"/>
    </source>
</evidence>
<name>A0A6G7WJV5_9LACT</name>
<dbReference type="Gene3D" id="3.90.550.10">
    <property type="entry name" value="Spore Coat Polysaccharide Biosynthesis Protein SpsA, Chain A"/>
    <property type="match status" value="1"/>
</dbReference>
<comment type="similarity">
    <text evidence="1">Belongs to the bacterial/plant glucose-1-phosphate adenylyltransferase family.</text>
</comment>
<keyword evidence="5" id="KW-0808">Transferase</keyword>
<dbReference type="RefSeq" id="WP_166063498.1">
    <property type="nucleotide sequence ID" value="NZ_CP049889.1"/>
</dbReference>
<dbReference type="CDD" id="cd04651">
    <property type="entry name" value="LbH_G1P_AT_C"/>
    <property type="match status" value="1"/>
</dbReference>
<dbReference type="EC" id="2.7.7.27" evidence="5"/>
<feature type="domain" description="Glucose-1-phosphate adenylyltransferase/Bifunctional protein GlmU-like C-terminal hexapeptide" evidence="4">
    <location>
        <begin position="297"/>
        <end position="363"/>
    </location>
</feature>
<evidence type="ECO:0000313" key="6">
    <source>
        <dbReference type="Proteomes" id="UP000501830"/>
    </source>
</evidence>
<gene>
    <name evidence="5" type="primary">glgD</name>
    <name evidence="5" type="ORF">G7058_10665</name>
</gene>
<dbReference type="GeneID" id="94553748"/>
<dbReference type="InterPro" id="IPR005835">
    <property type="entry name" value="NTP_transferase_dom"/>
</dbReference>
<dbReference type="InterPro" id="IPR011831">
    <property type="entry name" value="ADP-Glc_PPase"/>
</dbReference>
<proteinExistence type="inferred from homology"/>
<dbReference type="GO" id="GO:0008878">
    <property type="term" value="F:glucose-1-phosphate adenylyltransferase activity"/>
    <property type="evidence" value="ECO:0007669"/>
    <property type="project" value="UniProtKB-EC"/>
</dbReference>
<dbReference type="SUPFAM" id="SSF51161">
    <property type="entry name" value="Trimeric LpxA-like enzymes"/>
    <property type="match status" value="1"/>
</dbReference>
<keyword evidence="2" id="KW-0320">Glycogen biosynthesis</keyword>
<dbReference type="NCBIfam" id="TIGR02092">
    <property type="entry name" value="glgD"/>
    <property type="match status" value="1"/>
</dbReference>
<evidence type="ECO:0000259" key="3">
    <source>
        <dbReference type="Pfam" id="PF00483"/>
    </source>
</evidence>
<dbReference type="Gene3D" id="2.160.10.10">
    <property type="entry name" value="Hexapeptide repeat proteins"/>
    <property type="match status" value="1"/>
</dbReference>
<evidence type="ECO:0000259" key="4">
    <source>
        <dbReference type="Pfam" id="PF24894"/>
    </source>
</evidence>
<dbReference type="GO" id="GO:0005978">
    <property type="term" value="P:glycogen biosynthetic process"/>
    <property type="evidence" value="ECO:0007669"/>
    <property type="project" value="UniProtKB-KW"/>
</dbReference>
<dbReference type="InterPro" id="IPR029044">
    <property type="entry name" value="Nucleotide-diphossugar_trans"/>
</dbReference>
<evidence type="ECO:0000256" key="1">
    <source>
        <dbReference type="ARBA" id="ARBA00010443"/>
    </source>
</evidence>
<keyword evidence="5" id="KW-0548">Nucleotidyltransferase</keyword>
<evidence type="ECO:0000313" key="5">
    <source>
        <dbReference type="EMBL" id="QIK52468.1"/>
    </source>
</evidence>
<protein>
    <submittedName>
        <fullName evidence="5">Glucose-1-phosphate adenylyltransferase subunit GlgD</fullName>
        <ecNumber evidence="5">2.7.7.27</ecNumber>
    </submittedName>
</protein>
<dbReference type="PANTHER" id="PTHR43523:SF6">
    <property type="entry name" value="GLYCOGEN BIOSYNTHESIS PROTEIN GLGD"/>
    <property type="match status" value="1"/>
</dbReference>
<dbReference type="InterPro" id="IPR056818">
    <property type="entry name" value="GlmU/GlgC-like_hexapep"/>
</dbReference>
<dbReference type="SUPFAM" id="SSF53448">
    <property type="entry name" value="Nucleotide-diphospho-sugar transferases"/>
    <property type="match status" value="1"/>
</dbReference>
<keyword evidence="6" id="KW-1185">Reference proteome</keyword>
<organism evidence="5 6">
    <name type="scientific">Jeotgalibaca porci</name>
    <dbReference type="NCBI Taxonomy" id="1868793"/>
    <lineage>
        <taxon>Bacteria</taxon>
        <taxon>Bacillati</taxon>
        <taxon>Bacillota</taxon>
        <taxon>Bacilli</taxon>
        <taxon>Lactobacillales</taxon>
        <taxon>Carnobacteriaceae</taxon>
        <taxon>Jeotgalibaca</taxon>
    </lineage>
</organism>
<accession>A0A6G7WJV5</accession>
<dbReference type="EMBL" id="CP049889">
    <property type="protein sequence ID" value="QIK52468.1"/>
    <property type="molecule type" value="Genomic_DNA"/>
</dbReference>
<dbReference type="Pfam" id="PF24894">
    <property type="entry name" value="Hexapep_GlmU"/>
    <property type="match status" value="1"/>
</dbReference>
<dbReference type="PANTHER" id="PTHR43523">
    <property type="entry name" value="GLUCOSE-1-PHOSPHATE ADENYLYLTRANSFERASE-RELATED"/>
    <property type="match status" value="1"/>
</dbReference>
<dbReference type="InterPro" id="IPR011832">
    <property type="entry name" value="GlgDAde_trans"/>
</dbReference>
<dbReference type="KEGG" id="jpo:G7058_10665"/>
<reference evidence="5 6" key="1">
    <citation type="journal article" date="2017" name="Int. J. Syst. Evol. Microbiol.">
        <title>Jeotgalibaca porci sp. nov. and Jeotgalibaca arthritidis sp. nov., isolated from pigs, and emended description of the genus Jeotgalibaca.</title>
        <authorList>
            <person name="Zamora L."/>
            <person name="Perez-Sancho M."/>
            <person name="Dominguez L."/>
            <person name="Fernandez-Garayzabal J.F."/>
            <person name="Vela A.I."/>
        </authorList>
    </citation>
    <scope>NUCLEOTIDE SEQUENCE [LARGE SCALE GENOMIC DNA]</scope>
    <source>
        <strain evidence="5 6">CCUG 69148</strain>
    </source>
</reference>
<dbReference type="InterPro" id="IPR011004">
    <property type="entry name" value="Trimer_LpxA-like_sf"/>
</dbReference>
<sequence length="383" mass="43417">MRMNKITGILSLTDPSTRDMQPLTTRRPVAALPFASRYRAIDFHLSNFSHAEMDSAAIFIGGSGRSIYDHIRSGAVWNLESTLSGGIFTYSQTYMKQHTDDPHFGENHFYENQREFLTKSRAEYVIVGGGKIIGTFDFLAMRDFHMQHDGDITVLYKNMPVDEVKGHDYEKVLQFDSNRDVLEMRPSSDCDFTGETAPMSLNFYMMNVSKLIEIIDRATKEGIRMDIDRLVAYYSKFYQVDAYEHTGPIVNFDSIKSYYEANMSLLNKDFYDAVFHGERKIITKVKNEAPTYYCSDAKVKRSLLATGSYISGTIENSLIFRKVNVGKDAEIRDSIIMQGSKIGEGAILEYCILDKNVTIEPGVILKGSIDNLIVIEKNKTVTA</sequence>
<dbReference type="AlphaFoldDB" id="A0A6G7WJV5"/>
<dbReference type="Proteomes" id="UP000501830">
    <property type="component" value="Chromosome"/>
</dbReference>
<dbReference type="Pfam" id="PF00483">
    <property type="entry name" value="NTP_transferase"/>
    <property type="match status" value="1"/>
</dbReference>
<feature type="domain" description="Nucleotidyl transferase" evidence="3">
    <location>
        <begin position="20"/>
        <end position="166"/>
    </location>
</feature>